<gene>
    <name evidence="3" type="ORF">SBAD_LOCUS6542</name>
</gene>
<evidence type="ECO:0000313" key="4">
    <source>
        <dbReference type="Proteomes" id="UP000270296"/>
    </source>
</evidence>
<name>A0A183ISE5_9BILA</name>
<dbReference type="GO" id="GO:0005829">
    <property type="term" value="C:cytosol"/>
    <property type="evidence" value="ECO:0007669"/>
    <property type="project" value="TreeGrafter"/>
</dbReference>
<dbReference type="InterPro" id="IPR006205">
    <property type="entry name" value="Mev_gal_kin"/>
</dbReference>
<sequence length="89" mass="9646">MTESSGGVCISAPGKIILFGEHAVVYGRTAVAGSIDLRSYVNAFTSADGRIYLFLPDLGVEKTWLLKDLLKAVDKVSGKNLKYRHMSVV</sequence>
<dbReference type="WBParaSite" id="SBAD_0000679701-mRNA-1">
    <property type="protein sequence ID" value="SBAD_0000679701-mRNA-1"/>
    <property type="gene ID" value="SBAD_0000679701"/>
</dbReference>
<dbReference type="AlphaFoldDB" id="A0A183ISE5"/>
<reference evidence="5" key="1">
    <citation type="submission" date="2016-06" db="UniProtKB">
        <authorList>
            <consortium name="WormBaseParasite"/>
        </authorList>
    </citation>
    <scope>IDENTIFICATION</scope>
</reference>
<evidence type="ECO:0000313" key="5">
    <source>
        <dbReference type="WBParaSite" id="SBAD_0000679701-mRNA-1"/>
    </source>
</evidence>
<organism evidence="5">
    <name type="scientific">Soboliphyme baturini</name>
    <dbReference type="NCBI Taxonomy" id="241478"/>
    <lineage>
        <taxon>Eukaryota</taxon>
        <taxon>Metazoa</taxon>
        <taxon>Ecdysozoa</taxon>
        <taxon>Nematoda</taxon>
        <taxon>Enoplea</taxon>
        <taxon>Dorylaimia</taxon>
        <taxon>Dioctophymatida</taxon>
        <taxon>Dioctophymatoidea</taxon>
        <taxon>Soboliphymatidae</taxon>
        <taxon>Soboliphyme</taxon>
    </lineage>
</organism>
<dbReference type="Proteomes" id="UP000270296">
    <property type="component" value="Unassembled WGS sequence"/>
</dbReference>
<dbReference type="PANTHER" id="PTHR43290:SF2">
    <property type="entry name" value="MEVALONATE KINASE"/>
    <property type="match status" value="1"/>
</dbReference>
<evidence type="ECO:0000256" key="1">
    <source>
        <dbReference type="ARBA" id="ARBA00022679"/>
    </source>
</evidence>
<proteinExistence type="predicted"/>
<dbReference type="GO" id="GO:0005524">
    <property type="term" value="F:ATP binding"/>
    <property type="evidence" value="ECO:0007669"/>
    <property type="project" value="InterPro"/>
</dbReference>
<keyword evidence="1" id="KW-0808">Transferase</keyword>
<reference evidence="3 4" key="2">
    <citation type="submission" date="2018-11" db="EMBL/GenBank/DDBJ databases">
        <authorList>
            <consortium name="Pathogen Informatics"/>
        </authorList>
    </citation>
    <scope>NUCLEOTIDE SEQUENCE [LARGE SCALE GENOMIC DNA]</scope>
</reference>
<dbReference type="GO" id="GO:0004496">
    <property type="term" value="F:mevalonate kinase activity"/>
    <property type="evidence" value="ECO:0007669"/>
    <property type="project" value="InterPro"/>
</dbReference>
<dbReference type="OrthoDB" id="1652964at2759"/>
<dbReference type="GO" id="GO:0006695">
    <property type="term" value="P:cholesterol biosynthetic process"/>
    <property type="evidence" value="ECO:0007669"/>
    <property type="project" value="TreeGrafter"/>
</dbReference>
<dbReference type="InterPro" id="IPR020568">
    <property type="entry name" value="Ribosomal_Su5_D2-typ_SF"/>
</dbReference>
<keyword evidence="4" id="KW-1185">Reference proteome</keyword>
<dbReference type="GO" id="GO:0019287">
    <property type="term" value="P:isopentenyl diphosphate biosynthetic process, mevalonate pathway"/>
    <property type="evidence" value="ECO:0007669"/>
    <property type="project" value="TreeGrafter"/>
</dbReference>
<dbReference type="InterPro" id="IPR014721">
    <property type="entry name" value="Ribsml_uS5_D2-typ_fold_subgr"/>
</dbReference>
<evidence type="ECO:0000256" key="2">
    <source>
        <dbReference type="ARBA" id="ARBA00022777"/>
    </source>
</evidence>
<accession>A0A183ISE5</accession>
<dbReference type="EMBL" id="UZAM01009843">
    <property type="protein sequence ID" value="VDP10262.1"/>
    <property type="molecule type" value="Genomic_DNA"/>
</dbReference>
<keyword evidence="2" id="KW-0418">Kinase</keyword>
<evidence type="ECO:0000313" key="3">
    <source>
        <dbReference type="EMBL" id="VDP10262.1"/>
    </source>
</evidence>
<dbReference type="Gene3D" id="3.30.230.10">
    <property type="match status" value="1"/>
</dbReference>
<protein>
    <submittedName>
        <fullName evidence="5">Mevalonate kinase</fullName>
    </submittedName>
</protein>
<dbReference type="SUPFAM" id="SSF54211">
    <property type="entry name" value="Ribosomal protein S5 domain 2-like"/>
    <property type="match status" value="1"/>
</dbReference>
<dbReference type="PANTHER" id="PTHR43290">
    <property type="entry name" value="MEVALONATE KINASE"/>
    <property type="match status" value="1"/>
</dbReference>